<reference evidence="1" key="1">
    <citation type="submission" date="2020-04" db="EMBL/GenBank/DDBJ databases">
        <authorList>
            <person name="Chiriac C."/>
            <person name="Salcher M."/>
            <person name="Ghai R."/>
            <person name="Kavagutti S V."/>
        </authorList>
    </citation>
    <scope>NUCLEOTIDE SEQUENCE</scope>
</reference>
<dbReference type="EMBL" id="LR796396">
    <property type="protein sequence ID" value="CAB4141754.1"/>
    <property type="molecule type" value="Genomic_DNA"/>
</dbReference>
<gene>
    <name evidence="1" type="ORF">UFOVP426_40</name>
</gene>
<organism evidence="1">
    <name type="scientific">uncultured Caudovirales phage</name>
    <dbReference type="NCBI Taxonomy" id="2100421"/>
    <lineage>
        <taxon>Viruses</taxon>
        <taxon>Duplodnaviria</taxon>
        <taxon>Heunggongvirae</taxon>
        <taxon>Uroviricota</taxon>
        <taxon>Caudoviricetes</taxon>
        <taxon>Peduoviridae</taxon>
        <taxon>Maltschvirus</taxon>
        <taxon>Maltschvirus maltsch</taxon>
    </lineage>
</organism>
<name>A0A6J5M4M8_9CAUD</name>
<accession>A0A6J5M4M8</accession>
<protein>
    <submittedName>
        <fullName evidence="1">Uncharacterized protein</fullName>
    </submittedName>
</protein>
<sequence>MTGIDNNIEVRLIYLDTKEEIWFRSIAKAIRFLGTDYKTIMTYMNPINKKRYKHNNRLCVVRLKK</sequence>
<proteinExistence type="predicted"/>
<evidence type="ECO:0000313" key="1">
    <source>
        <dbReference type="EMBL" id="CAB4141754.1"/>
    </source>
</evidence>